<proteinExistence type="predicted"/>
<feature type="compositionally biased region" description="Basic and acidic residues" evidence="1">
    <location>
        <begin position="399"/>
        <end position="413"/>
    </location>
</feature>
<dbReference type="InterPro" id="IPR005625">
    <property type="entry name" value="PepSY-ass_TM"/>
</dbReference>
<evidence type="ECO:0000256" key="1">
    <source>
        <dbReference type="SAM" id="MobiDB-lite"/>
    </source>
</evidence>
<dbReference type="Proteomes" id="UP000466586">
    <property type="component" value="Unassembled WGS sequence"/>
</dbReference>
<dbReference type="EMBL" id="WVHT01000005">
    <property type="protein sequence ID" value="MXV51824.1"/>
    <property type="molecule type" value="Genomic_DNA"/>
</dbReference>
<keyword evidence="4" id="KW-1185">Reference proteome</keyword>
<feature type="transmembrane region" description="Helical" evidence="2">
    <location>
        <begin position="160"/>
        <end position="180"/>
    </location>
</feature>
<dbReference type="AlphaFoldDB" id="A0A7K1YB64"/>
<dbReference type="RefSeq" id="WP_160845000.1">
    <property type="nucleotide sequence ID" value="NZ_WVHT01000005.1"/>
</dbReference>
<evidence type="ECO:0000313" key="4">
    <source>
        <dbReference type="Proteomes" id="UP000466586"/>
    </source>
</evidence>
<comment type="caution">
    <text evidence="3">The sequence shown here is derived from an EMBL/GenBank/DDBJ whole genome shotgun (WGS) entry which is preliminary data.</text>
</comment>
<dbReference type="PANTHER" id="PTHR34219:SF3">
    <property type="entry name" value="BLL7967 PROTEIN"/>
    <property type="match status" value="1"/>
</dbReference>
<dbReference type="PANTHER" id="PTHR34219">
    <property type="entry name" value="IRON-REGULATED INNER MEMBRANE PROTEIN-RELATED"/>
    <property type="match status" value="1"/>
</dbReference>
<reference evidence="3 4" key="1">
    <citation type="submission" date="2019-11" db="EMBL/GenBank/DDBJ databases">
        <title>Pedobacter sp. HMF7647 Genome sequencing and assembly.</title>
        <authorList>
            <person name="Kang H."/>
            <person name="Kim H."/>
            <person name="Joh K."/>
        </authorList>
    </citation>
    <scope>NUCLEOTIDE SEQUENCE [LARGE SCALE GENOMIC DNA]</scope>
    <source>
        <strain evidence="3 4">HMF7647</strain>
    </source>
</reference>
<feature type="transmembrane region" description="Helical" evidence="2">
    <location>
        <begin position="212"/>
        <end position="235"/>
    </location>
</feature>
<sequence>MEPEKRVNKKQKDTLFKRINNWLHLWLGLASGIIVFIVCLTGCIWVFNEEITSILEPESKVAYQAKPVLTPAALMGIANVAYPDMIPSYANYQQGKVINLALRKPGKFVRGGGGVLLKIHPYSGEIISKEVTKRGKPDFFRFILNGHRALWLPYDIGRPIVNYATLIFVFLLITGLIWWYPKKWNKSTREKSFKIKWGASFKRVNLDLHNVLGFYSLLFLLAVALTGMVFGISWFSNGLYWVTTGGEKAAEFRRLSSDSLQRANAKDPKVAMDLLWKKVIAENPRSMGFYCNFPDTATAAATIGITVYPTAGQFYNSRSYTFDQYTLKPIIRKDPYSVPYEKAGFGQKLRKMNYDIHIGAILGLPGKMLAFLASLIGASLPITGFLVWWGKRNKKNRKKTEGCPEKQTTDRKQPWAKAPAISVQ</sequence>
<keyword evidence="2" id="KW-0812">Transmembrane</keyword>
<accession>A0A7K1YB64</accession>
<organism evidence="3 4">
    <name type="scientific">Hufsiella arboris</name>
    <dbReference type="NCBI Taxonomy" id="2695275"/>
    <lineage>
        <taxon>Bacteria</taxon>
        <taxon>Pseudomonadati</taxon>
        <taxon>Bacteroidota</taxon>
        <taxon>Sphingobacteriia</taxon>
        <taxon>Sphingobacteriales</taxon>
        <taxon>Sphingobacteriaceae</taxon>
        <taxon>Hufsiella</taxon>
    </lineage>
</organism>
<keyword evidence="2" id="KW-1133">Transmembrane helix</keyword>
<gene>
    <name evidence="3" type="ORF">GS399_12635</name>
</gene>
<feature type="region of interest" description="Disordered" evidence="1">
    <location>
        <begin position="396"/>
        <end position="424"/>
    </location>
</feature>
<protein>
    <submittedName>
        <fullName evidence="3">PepSY domain-containing protein</fullName>
    </submittedName>
</protein>
<name>A0A7K1YB64_9SPHI</name>
<evidence type="ECO:0000313" key="3">
    <source>
        <dbReference type="EMBL" id="MXV51824.1"/>
    </source>
</evidence>
<dbReference type="Pfam" id="PF03929">
    <property type="entry name" value="PepSY_TM"/>
    <property type="match status" value="1"/>
</dbReference>
<evidence type="ECO:0000256" key="2">
    <source>
        <dbReference type="SAM" id="Phobius"/>
    </source>
</evidence>
<feature type="transmembrane region" description="Helical" evidence="2">
    <location>
        <begin position="21"/>
        <end position="47"/>
    </location>
</feature>
<feature type="transmembrane region" description="Helical" evidence="2">
    <location>
        <begin position="368"/>
        <end position="389"/>
    </location>
</feature>
<keyword evidence="2" id="KW-0472">Membrane</keyword>